<comment type="caution">
    <text evidence="2">The sequence shown here is derived from an EMBL/GenBank/DDBJ whole genome shotgun (WGS) entry which is preliminary data.</text>
</comment>
<name>A0A841FJA9_9ACTN</name>
<dbReference type="PANTHER" id="PTHR43355:SF2">
    <property type="entry name" value="FLAVIN REDUCTASE (NADPH)"/>
    <property type="match status" value="1"/>
</dbReference>
<feature type="domain" description="NAD(P)-binding" evidence="1">
    <location>
        <begin position="7"/>
        <end position="202"/>
    </location>
</feature>
<dbReference type="InterPro" id="IPR051606">
    <property type="entry name" value="Polyketide_Oxido-like"/>
</dbReference>
<dbReference type="EMBL" id="JACHGT010000012">
    <property type="protein sequence ID" value="MBB6037411.1"/>
    <property type="molecule type" value="Genomic_DNA"/>
</dbReference>
<proteinExistence type="predicted"/>
<dbReference type="GO" id="GO:0016646">
    <property type="term" value="F:oxidoreductase activity, acting on the CH-NH group of donors, NAD or NADP as acceptor"/>
    <property type="evidence" value="ECO:0007669"/>
    <property type="project" value="TreeGrafter"/>
</dbReference>
<dbReference type="SUPFAM" id="SSF51735">
    <property type="entry name" value="NAD(P)-binding Rossmann-fold domains"/>
    <property type="match status" value="1"/>
</dbReference>
<dbReference type="InterPro" id="IPR016040">
    <property type="entry name" value="NAD(P)-bd_dom"/>
</dbReference>
<evidence type="ECO:0000313" key="2">
    <source>
        <dbReference type="EMBL" id="MBB6037411.1"/>
    </source>
</evidence>
<dbReference type="InterPro" id="IPR036291">
    <property type="entry name" value="NAD(P)-bd_dom_sf"/>
</dbReference>
<protein>
    <recommendedName>
        <fullName evidence="1">NAD(P)-binding domain-containing protein</fullName>
    </recommendedName>
</protein>
<evidence type="ECO:0000313" key="3">
    <source>
        <dbReference type="Proteomes" id="UP000548476"/>
    </source>
</evidence>
<organism evidence="2 3">
    <name type="scientific">Phytomonospora endophytica</name>
    <dbReference type="NCBI Taxonomy" id="714109"/>
    <lineage>
        <taxon>Bacteria</taxon>
        <taxon>Bacillati</taxon>
        <taxon>Actinomycetota</taxon>
        <taxon>Actinomycetes</taxon>
        <taxon>Micromonosporales</taxon>
        <taxon>Micromonosporaceae</taxon>
        <taxon>Phytomonospora</taxon>
    </lineage>
</organism>
<dbReference type="Proteomes" id="UP000548476">
    <property type="component" value="Unassembled WGS sequence"/>
</dbReference>
<reference evidence="2 3" key="1">
    <citation type="submission" date="2020-08" db="EMBL/GenBank/DDBJ databases">
        <title>Genomic Encyclopedia of Type Strains, Phase IV (KMG-IV): sequencing the most valuable type-strain genomes for metagenomic binning, comparative biology and taxonomic classification.</title>
        <authorList>
            <person name="Goeker M."/>
        </authorList>
    </citation>
    <scope>NUCLEOTIDE SEQUENCE [LARGE SCALE GENOMIC DNA]</scope>
    <source>
        <strain evidence="2 3">YIM 65646</strain>
    </source>
</reference>
<dbReference type="Pfam" id="PF13460">
    <property type="entry name" value="NAD_binding_10"/>
    <property type="match status" value="1"/>
</dbReference>
<dbReference type="Gene3D" id="3.40.50.720">
    <property type="entry name" value="NAD(P)-binding Rossmann-like Domain"/>
    <property type="match status" value="1"/>
</dbReference>
<gene>
    <name evidence="2" type="ORF">HNR73_005287</name>
</gene>
<dbReference type="AlphaFoldDB" id="A0A841FJA9"/>
<dbReference type="RefSeq" id="WP_184790230.1">
    <property type="nucleotide sequence ID" value="NZ_BONT01000081.1"/>
</dbReference>
<dbReference type="PANTHER" id="PTHR43355">
    <property type="entry name" value="FLAVIN REDUCTASE (NADPH)"/>
    <property type="match status" value="1"/>
</dbReference>
<accession>A0A841FJA9</accession>
<evidence type="ECO:0000259" key="1">
    <source>
        <dbReference type="Pfam" id="PF13460"/>
    </source>
</evidence>
<keyword evidence="3" id="KW-1185">Reference proteome</keyword>
<sequence length="215" mass="22302">MRILLIGAGGMVGSRVATEALRRGHDVVAVTRSGRADGVPPSPRLSRVSADANDPKAVAELAEGVDVVVAAVAPPRDGSPPTGPFLAVASAIIDGTRESGTRRLVWVGGAGSLEVGGGMRLSDTADFPDAYKGEAAAQGEVLDVFREITDLDWTYVSPAASIAPGERTGEFRVGANRLLTDAKGRSHISAEDYAVALVDALESGDHVRERITVAY</sequence>